<evidence type="ECO:0000256" key="4">
    <source>
        <dbReference type="ARBA" id="ARBA00023136"/>
    </source>
</evidence>
<feature type="transmembrane region" description="Helical" evidence="6">
    <location>
        <begin position="238"/>
        <end position="257"/>
    </location>
</feature>
<evidence type="ECO:0000256" key="1">
    <source>
        <dbReference type="ARBA" id="ARBA00004141"/>
    </source>
</evidence>
<dbReference type="Gene3D" id="1.20.1250.20">
    <property type="entry name" value="MFS general substrate transporter like domains"/>
    <property type="match status" value="1"/>
</dbReference>
<accession>A0A812VHZ4</accession>
<keyword evidence="2 6" id="KW-0812">Transmembrane</keyword>
<dbReference type="InterPro" id="IPR036259">
    <property type="entry name" value="MFS_trans_sf"/>
</dbReference>
<evidence type="ECO:0000313" key="7">
    <source>
        <dbReference type="EMBL" id="CAE7631449.1"/>
    </source>
</evidence>
<feature type="transmembrane region" description="Helical" evidence="6">
    <location>
        <begin position="209"/>
        <end position="226"/>
    </location>
</feature>
<keyword evidence="3 6" id="KW-1133">Transmembrane helix</keyword>
<feature type="transmembrane region" description="Helical" evidence="6">
    <location>
        <begin position="147"/>
        <end position="172"/>
    </location>
</feature>
<evidence type="ECO:0000256" key="2">
    <source>
        <dbReference type="ARBA" id="ARBA00022692"/>
    </source>
</evidence>
<evidence type="ECO:0000256" key="5">
    <source>
        <dbReference type="SAM" id="MobiDB-lite"/>
    </source>
</evidence>
<feature type="transmembrane region" description="Helical" evidence="6">
    <location>
        <begin position="277"/>
        <end position="296"/>
    </location>
</feature>
<organism evidence="7 8">
    <name type="scientific">Symbiodinium pilosum</name>
    <name type="common">Dinoflagellate</name>
    <dbReference type="NCBI Taxonomy" id="2952"/>
    <lineage>
        <taxon>Eukaryota</taxon>
        <taxon>Sar</taxon>
        <taxon>Alveolata</taxon>
        <taxon>Dinophyceae</taxon>
        <taxon>Suessiales</taxon>
        <taxon>Symbiodiniaceae</taxon>
        <taxon>Symbiodinium</taxon>
    </lineage>
</organism>
<dbReference type="OrthoDB" id="422206at2759"/>
<evidence type="ECO:0000313" key="8">
    <source>
        <dbReference type="Proteomes" id="UP000649617"/>
    </source>
</evidence>
<dbReference type="SUPFAM" id="SSF103473">
    <property type="entry name" value="MFS general substrate transporter"/>
    <property type="match status" value="1"/>
</dbReference>
<dbReference type="GO" id="GO:0016020">
    <property type="term" value="C:membrane"/>
    <property type="evidence" value="ECO:0007669"/>
    <property type="project" value="UniProtKB-SubCell"/>
</dbReference>
<evidence type="ECO:0008006" key="9">
    <source>
        <dbReference type="Google" id="ProtNLM"/>
    </source>
</evidence>
<dbReference type="EMBL" id="CAJNIZ010042672">
    <property type="protein sequence ID" value="CAE7631449.1"/>
    <property type="molecule type" value="Genomic_DNA"/>
</dbReference>
<feature type="transmembrane region" description="Helical" evidence="6">
    <location>
        <begin position="424"/>
        <end position="441"/>
    </location>
</feature>
<keyword evidence="8" id="KW-1185">Reference proteome</keyword>
<keyword evidence="4 6" id="KW-0472">Membrane</keyword>
<protein>
    <recommendedName>
        <fullName evidence="9">Major facilitator superfamily (MFS) profile domain-containing protein</fullName>
    </recommendedName>
</protein>
<sequence>MVVRAKARRGPQKDWRNRRTSWSVAAATCYAGYAGCRCFVAEMASRPLPQSPRMRGVADEGLRRRGEGREGTLDGDADVDARGAASSSSSGYRSCLRALSFLGVHRACGFLTARRRREIDRQAQQSSELAEATLESCPPPVLYNQRWVQLAFLALLALLSDLVCFSVAATPATWTKVFGQDPATLIDIFLFTNVFACFIEPFIIRNFGLRTPIVGAALLMAVGCWLRSGMPFQGDELPGYNTVVAGTMLVAVAQPFFQCTPPLLSATWFAPDERAMSTAVAINFNQVGIAAAFIAGGAMGGSEAGLKTYFVIITLLSTLVAAASLVFFQERPPTPPSASELEKLLAEKSSGALKTEVGGAKEASKPEDSFPKEAWRLITTPGFIPPLAAFVTSIAVTNVVGAFMDLKLQRAGFSDQMEVDMAGAGFEVAIVIGGIILGGLVDRNKEYKSVTLWCIAATLVGVLLLGMESLPRSAALAALLAIGSFAGPVQPINAELAVEVTYPCDENAIEAVQQLCGNLVSALLVPICQWAAELKIALPGSDGYLRGDTLLLLAILVVVGLYFSTFSAPLKRTEVDQANCITGDELDVLRPRAESK</sequence>
<reference evidence="7" key="1">
    <citation type="submission" date="2021-02" db="EMBL/GenBank/DDBJ databases">
        <authorList>
            <person name="Dougan E. K."/>
            <person name="Rhodes N."/>
            <person name="Thang M."/>
            <person name="Chan C."/>
        </authorList>
    </citation>
    <scope>NUCLEOTIDE SEQUENCE</scope>
</reference>
<dbReference type="Proteomes" id="UP000649617">
    <property type="component" value="Unassembled WGS sequence"/>
</dbReference>
<dbReference type="InterPro" id="IPR011701">
    <property type="entry name" value="MFS"/>
</dbReference>
<feature type="transmembrane region" description="Helical" evidence="6">
    <location>
        <begin position="308"/>
        <end position="328"/>
    </location>
</feature>
<comment type="subcellular location">
    <subcellularLocation>
        <location evidence="1">Membrane</location>
        <topology evidence="1">Multi-pass membrane protein</topology>
    </subcellularLocation>
</comment>
<feature type="transmembrane region" description="Helical" evidence="6">
    <location>
        <begin position="447"/>
        <end position="467"/>
    </location>
</feature>
<feature type="region of interest" description="Disordered" evidence="5">
    <location>
        <begin position="49"/>
        <end position="89"/>
    </location>
</feature>
<proteinExistence type="predicted"/>
<feature type="transmembrane region" description="Helical" evidence="6">
    <location>
        <begin position="544"/>
        <end position="563"/>
    </location>
</feature>
<comment type="caution">
    <text evidence="7">The sequence shown here is derived from an EMBL/GenBank/DDBJ whole genome shotgun (WGS) entry which is preliminary data.</text>
</comment>
<gene>
    <name evidence="7" type="ORF">SPIL2461_LOCUS16569</name>
</gene>
<name>A0A812VHZ4_SYMPI</name>
<dbReference type="InterPro" id="IPR049680">
    <property type="entry name" value="FLVCR1-2_SLC49-like"/>
</dbReference>
<feature type="compositionally biased region" description="Basic and acidic residues" evidence="5">
    <location>
        <begin position="56"/>
        <end position="72"/>
    </location>
</feature>
<dbReference type="Pfam" id="PF07690">
    <property type="entry name" value="MFS_1"/>
    <property type="match status" value="1"/>
</dbReference>
<feature type="transmembrane region" description="Helical" evidence="6">
    <location>
        <begin position="383"/>
        <end position="403"/>
    </location>
</feature>
<dbReference type="PANTHER" id="PTHR10924:SF6">
    <property type="entry name" value="SOLUTE CARRIER FAMILY 49 MEMBER A3"/>
    <property type="match status" value="1"/>
</dbReference>
<evidence type="ECO:0000256" key="6">
    <source>
        <dbReference type="SAM" id="Phobius"/>
    </source>
</evidence>
<dbReference type="PANTHER" id="PTHR10924">
    <property type="entry name" value="MAJOR FACILITATOR SUPERFAMILY PROTEIN-RELATED"/>
    <property type="match status" value="1"/>
</dbReference>
<dbReference type="AlphaFoldDB" id="A0A812VHZ4"/>
<evidence type="ECO:0000256" key="3">
    <source>
        <dbReference type="ARBA" id="ARBA00022989"/>
    </source>
</evidence>
<dbReference type="GO" id="GO:0022857">
    <property type="term" value="F:transmembrane transporter activity"/>
    <property type="evidence" value="ECO:0007669"/>
    <property type="project" value="InterPro"/>
</dbReference>
<feature type="transmembrane region" description="Helical" evidence="6">
    <location>
        <begin position="184"/>
        <end position="203"/>
    </location>
</feature>